<evidence type="ECO:0000313" key="3">
    <source>
        <dbReference type="EMBL" id="OHA60226.1"/>
    </source>
</evidence>
<feature type="compositionally biased region" description="Low complexity" evidence="1">
    <location>
        <begin position="135"/>
        <end position="150"/>
    </location>
</feature>
<proteinExistence type="predicted"/>
<protein>
    <recommendedName>
        <fullName evidence="2">PKD domain-containing protein</fullName>
    </recommendedName>
</protein>
<feature type="region of interest" description="Disordered" evidence="1">
    <location>
        <begin position="126"/>
        <end position="150"/>
    </location>
</feature>
<dbReference type="PROSITE" id="PS50093">
    <property type="entry name" value="PKD"/>
    <property type="match status" value="1"/>
</dbReference>
<dbReference type="Gene3D" id="2.60.40.10">
    <property type="entry name" value="Immunoglobulins"/>
    <property type="match status" value="1"/>
</dbReference>
<feature type="compositionally biased region" description="Low complexity" evidence="1">
    <location>
        <begin position="53"/>
        <end position="67"/>
    </location>
</feature>
<dbReference type="Pfam" id="PF18911">
    <property type="entry name" value="PKD_4"/>
    <property type="match status" value="1"/>
</dbReference>
<feature type="domain" description="PKD" evidence="2">
    <location>
        <begin position="176"/>
        <end position="262"/>
    </location>
</feature>
<dbReference type="AlphaFoldDB" id="A0A1G2QI06"/>
<comment type="caution">
    <text evidence="3">The sequence shown here is derived from an EMBL/GenBank/DDBJ whole genome shotgun (WGS) entry which is preliminary data.</text>
</comment>
<reference evidence="3 4" key="1">
    <citation type="journal article" date="2016" name="Nat. Commun.">
        <title>Thousands of microbial genomes shed light on interconnected biogeochemical processes in an aquifer system.</title>
        <authorList>
            <person name="Anantharaman K."/>
            <person name="Brown C.T."/>
            <person name="Hug L.A."/>
            <person name="Sharon I."/>
            <person name="Castelle C.J."/>
            <person name="Probst A.J."/>
            <person name="Thomas B.C."/>
            <person name="Singh A."/>
            <person name="Wilkins M.J."/>
            <person name="Karaoz U."/>
            <person name="Brodie E.L."/>
            <person name="Williams K.H."/>
            <person name="Hubbard S.S."/>
            <person name="Banfield J.F."/>
        </authorList>
    </citation>
    <scope>NUCLEOTIDE SEQUENCE [LARGE SCALE GENOMIC DNA]</scope>
</reference>
<evidence type="ECO:0000313" key="4">
    <source>
        <dbReference type="Proteomes" id="UP000177090"/>
    </source>
</evidence>
<dbReference type="Proteomes" id="UP000177090">
    <property type="component" value="Unassembled WGS sequence"/>
</dbReference>
<dbReference type="InterPro" id="IPR035986">
    <property type="entry name" value="PKD_dom_sf"/>
</dbReference>
<dbReference type="EMBL" id="MHTL01000017">
    <property type="protein sequence ID" value="OHA60226.1"/>
    <property type="molecule type" value="Genomic_DNA"/>
</dbReference>
<dbReference type="InterPro" id="IPR013783">
    <property type="entry name" value="Ig-like_fold"/>
</dbReference>
<sequence>MWGLIALAAVGAITGIAVTTSEQTVAPNTVSEKITVELQNASGEAEKIDESSNKLSLTSSSASGEFSSNTENWKAVNELTVNKNTASRSFYYKNGAEGTHTLSFTLTSGETDKVWATTHQIIISAGGGGNGDASTTPDQNATSTATTTTTTTTTTNTIIYSSHESYAGLSAVPPPPFTVSAGRERLGNTEAPLIFHALGSGKNASGAQYRWAFGDGTGGSGERIEHRYPLPGRYIVVLTGATGGGEAVSRTTVQIAAPQIAIERGNRMPDGALVLYIRNDSDYETNIGRWKAALGSSTESLAPDTIIPAHASVPISISLPFGAGPFTLIAPSSIAFSADASPVVEGADMRALTIGLRKLQNKTLVQKKTLVPREVGLATASPTSKTPEPAAKSEKSSATPPLITVSGVSQQARLDQSGQQAGILIVPKEEGFLERLWKRLRGR</sequence>
<organism evidence="3 4">
    <name type="scientific">Candidatus Vogelbacteria bacterium RIFOXYD1_FULL_51_18</name>
    <dbReference type="NCBI Taxonomy" id="1802440"/>
    <lineage>
        <taxon>Bacteria</taxon>
        <taxon>Candidatus Vogeliibacteriota</taxon>
    </lineage>
</organism>
<dbReference type="CDD" id="cd00146">
    <property type="entry name" value="PKD"/>
    <property type="match status" value="1"/>
</dbReference>
<evidence type="ECO:0000256" key="1">
    <source>
        <dbReference type="SAM" id="MobiDB-lite"/>
    </source>
</evidence>
<dbReference type="InterPro" id="IPR000601">
    <property type="entry name" value="PKD_dom"/>
</dbReference>
<evidence type="ECO:0000259" key="2">
    <source>
        <dbReference type="PROSITE" id="PS50093"/>
    </source>
</evidence>
<gene>
    <name evidence="3" type="ORF">A2569_01550</name>
</gene>
<dbReference type="STRING" id="1802440.A2569_01550"/>
<accession>A0A1G2QI06</accession>
<dbReference type="SUPFAM" id="SSF49299">
    <property type="entry name" value="PKD domain"/>
    <property type="match status" value="1"/>
</dbReference>
<feature type="region of interest" description="Disordered" evidence="1">
    <location>
        <begin position="42"/>
        <end position="67"/>
    </location>
</feature>
<name>A0A1G2QI06_9BACT</name>
<feature type="region of interest" description="Disordered" evidence="1">
    <location>
        <begin position="375"/>
        <end position="402"/>
    </location>
</feature>